<evidence type="ECO:0000313" key="7">
    <source>
        <dbReference type="EMBL" id="CED85191.1"/>
    </source>
</evidence>
<dbReference type="SUPFAM" id="SSF49785">
    <property type="entry name" value="Galactose-binding domain-like"/>
    <property type="match status" value="1"/>
</dbReference>
<reference evidence="7" key="1">
    <citation type="submission" date="2014-08" db="EMBL/GenBank/DDBJ databases">
        <authorList>
            <person name="Sharma Rahul"/>
            <person name="Thines Marco"/>
        </authorList>
    </citation>
    <scope>NUCLEOTIDE SEQUENCE</scope>
</reference>
<evidence type="ECO:0000256" key="5">
    <source>
        <dbReference type="SAM" id="MobiDB-lite"/>
    </source>
</evidence>
<evidence type="ECO:0000259" key="6">
    <source>
        <dbReference type="Pfam" id="PF08547"/>
    </source>
</evidence>
<accession>A0A0F7SUK3</accession>
<feature type="compositionally biased region" description="Basic and acidic residues" evidence="5">
    <location>
        <begin position="324"/>
        <end position="338"/>
    </location>
</feature>
<dbReference type="EMBL" id="LN483332">
    <property type="protein sequence ID" value="CED85191.1"/>
    <property type="molecule type" value="Genomic_DNA"/>
</dbReference>
<protein>
    <submittedName>
        <fullName evidence="7">NADH:ubiquinone oxidoreductase intermediate-associated protein 30</fullName>
    </submittedName>
</protein>
<keyword evidence="7" id="KW-0830">Ubiquinone</keyword>
<dbReference type="GO" id="GO:0051082">
    <property type="term" value="F:unfolded protein binding"/>
    <property type="evidence" value="ECO:0007669"/>
    <property type="project" value="TreeGrafter"/>
</dbReference>
<feature type="region of interest" description="Disordered" evidence="5">
    <location>
        <begin position="309"/>
        <end position="384"/>
    </location>
</feature>
<feature type="compositionally biased region" description="Basic and acidic residues" evidence="5">
    <location>
        <begin position="366"/>
        <end position="378"/>
    </location>
</feature>
<proteinExistence type="inferred from homology"/>
<dbReference type="InterPro" id="IPR013857">
    <property type="entry name" value="NADH-UbQ_OxRdtase-assoc_prot30"/>
</dbReference>
<dbReference type="PANTHER" id="PTHR13194">
    <property type="entry name" value="COMPLEX I INTERMEDIATE-ASSOCIATED PROTEIN 30"/>
    <property type="match status" value="1"/>
</dbReference>
<dbReference type="GO" id="GO:0005739">
    <property type="term" value="C:mitochondrion"/>
    <property type="evidence" value="ECO:0007669"/>
    <property type="project" value="UniProtKB-SubCell"/>
</dbReference>
<evidence type="ECO:0000256" key="2">
    <source>
        <dbReference type="ARBA" id="ARBA00007884"/>
    </source>
</evidence>
<dbReference type="GO" id="GO:0010257">
    <property type="term" value="P:NADH dehydrogenase complex assembly"/>
    <property type="evidence" value="ECO:0007669"/>
    <property type="project" value="TreeGrafter"/>
</dbReference>
<evidence type="ECO:0000256" key="3">
    <source>
        <dbReference type="ARBA" id="ARBA00023128"/>
    </source>
</evidence>
<dbReference type="InterPro" id="IPR008979">
    <property type="entry name" value="Galactose-bd-like_sf"/>
</dbReference>
<name>A0A0F7SUK3_PHARH</name>
<keyword evidence="4" id="KW-0143">Chaperone</keyword>
<dbReference type="AlphaFoldDB" id="A0A0F7SUK3"/>
<feature type="domain" description="NADH:ubiquinone oxidoreductase intermediate-associated protein 30" evidence="6">
    <location>
        <begin position="45"/>
        <end position="226"/>
    </location>
</feature>
<comment type="similarity">
    <text evidence="2">Belongs to the CIA30 family.</text>
</comment>
<sequence>MSKNLNKVFDKILLARKATQKWTAAASQLGPADSEFKDPKSLSLINFATPNELANLTLASDSDIGGSSHIDLTLNNGDEYTDGSWDMQGLPHAILSGRISLAVREEIDGKIRGGYVGFRTKPQPGVFSVNTIDIARHTHLSVICKPMGDPRLWPHWFINVQTDGWVAQDLWSHRLGITGRGTLGGGWEECQIPLTSLVHTHLGRITDRQVEPDLSRTKTIGLSLLGAPRADPNRATPEDAARAKVTPEGVEGHFGLAIGRVEAIYKHPHFVSFLPPTYSSPPSTAHFYPTPPVPTRYPSFAEANYRPTDVQTFPKGQYPPYEPKPLEIEGSEQERPKAVTDGGSRPPRSASQSEPKQQGNRRKRTLGLDREQTAKKLEDELENI</sequence>
<dbReference type="Pfam" id="PF08547">
    <property type="entry name" value="CIA30"/>
    <property type="match status" value="1"/>
</dbReference>
<keyword evidence="3" id="KW-0496">Mitochondrion</keyword>
<comment type="subcellular location">
    <subcellularLocation>
        <location evidence="1">Mitochondrion</location>
    </subcellularLocation>
</comment>
<dbReference type="InterPro" id="IPR039131">
    <property type="entry name" value="NDUFAF1"/>
</dbReference>
<feature type="compositionally biased region" description="Polar residues" evidence="5">
    <location>
        <begin position="349"/>
        <end position="358"/>
    </location>
</feature>
<evidence type="ECO:0000256" key="1">
    <source>
        <dbReference type="ARBA" id="ARBA00004173"/>
    </source>
</evidence>
<dbReference type="PANTHER" id="PTHR13194:SF18">
    <property type="entry name" value="COMPLEX I INTERMEDIATE-ASSOCIATED PROTEIN 30, MITOCHONDRIAL"/>
    <property type="match status" value="1"/>
</dbReference>
<organism evidence="7">
    <name type="scientific">Phaffia rhodozyma</name>
    <name type="common">Yeast</name>
    <name type="synonym">Xanthophyllomyces dendrorhous</name>
    <dbReference type="NCBI Taxonomy" id="264483"/>
    <lineage>
        <taxon>Eukaryota</taxon>
        <taxon>Fungi</taxon>
        <taxon>Dikarya</taxon>
        <taxon>Basidiomycota</taxon>
        <taxon>Agaricomycotina</taxon>
        <taxon>Tremellomycetes</taxon>
        <taxon>Cystofilobasidiales</taxon>
        <taxon>Mrakiaceae</taxon>
        <taxon>Phaffia</taxon>
    </lineage>
</organism>
<evidence type="ECO:0000256" key="4">
    <source>
        <dbReference type="ARBA" id="ARBA00023186"/>
    </source>
</evidence>
<dbReference type="GO" id="GO:0006120">
    <property type="term" value="P:mitochondrial electron transport, NADH to ubiquinone"/>
    <property type="evidence" value="ECO:0007669"/>
    <property type="project" value="TreeGrafter"/>
</dbReference>